<dbReference type="eggNOG" id="KOG2130">
    <property type="taxonomic scope" value="Eukaryota"/>
</dbReference>
<dbReference type="SMART" id="SM00558">
    <property type="entry name" value="JmjC"/>
    <property type="match status" value="1"/>
</dbReference>
<sequence>MVSKIKPQQNNNNNNNNNKKKQQKSKQTQKIKQKKEQEEILKFKNNTLGAFSVLEDQFILNEILSEFSCEELIKYQGISAGFYILCNDDRLWKDAFFKQIKDRKEQVKYIQNWKISAISFLYPNNFQYTSPYIQLSFPKFQSHEIYTRWLRRHMSVRNYGFDLGHVKHIDSNSLTVEEFIRDFETPNIPVIFKGAQDGTGCMNGEWTTEKLIEKYGDTIFKIAHQDNKRIQMTFRDYVQYMKTQNDEEPLYVFDQAFGEKAPSLLEQYKVPKYFPEDLFQYSGPEERPHFRWLVIGPERSGASWHIDPAGTSAWNSLISGKKRWLMYPPAFTPYTVDLEDFEEKIYGSPPSLLWLLEVYPYLPPDYRPIECIQEPGETIFVPGGWWHMVLNLEESIAVTQNFCDSQNFTQVCQDLSGTEHDRKDYDQFKQHLLREKPEFTEKFKEFEFKNNQFVHSFDDEKYWNPIVIKLLKYNKLIDQDIQESSLDIQMPTSGQSPVFIVDNKFVVKFYCSELSGGEKSWSNEIYVYLKIKENEILHSRFPKLLSSGKINQVLETPVNEDEWKWPYIVTEFLQDKLNLQDVQEVPEALPYPYNFPSPDDDENDDEDDDEEEDTLIAEEKLIEFLNQTVYQLHSIDIDQSNADSNQNIKDFYSSGSDKWLPWKKYLKEIEKKYIYNHWNWNGLPVHIRSQMESYLPNDIYQLIDTTLEPCFIHGDLTDENVLGIEKSTVILNKQPQPPTNKIKNSKKIQFQNKIKPSNTKTVNIWEPTHLIDLGDSQIGDRWYELVSLHISLFAGNKTRLRSFLENYKLKFIDGSSKSWLEYYNQNPESFIKRAMSYTLIHHCDAITTITRHYPNYRNAQNINELSKLIWEL</sequence>
<dbReference type="EMBL" id="GL871184">
    <property type="protein sequence ID" value="EGC32612.1"/>
    <property type="molecule type" value="Genomic_DNA"/>
</dbReference>
<keyword evidence="5" id="KW-0539">Nucleus</keyword>
<dbReference type="InParanoid" id="F0ZTW3"/>
<dbReference type="SUPFAM" id="SSF51197">
    <property type="entry name" value="Clavaminate synthase-like"/>
    <property type="match status" value="1"/>
</dbReference>
<feature type="compositionally biased region" description="Low complexity" evidence="6">
    <location>
        <begin position="1"/>
        <end position="17"/>
    </location>
</feature>
<evidence type="ECO:0000259" key="7">
    <source>
        <dbReference type="PROSITE" id="PS51184"/>
    </source>
</evidence>
<feature type="region of interest" description="Disordered" evidence="6">
    <location>
        <begin position="1"/>
        <end position="31"/>
    </location>
</feature>
<dbReference type="Gene3D" id="3.90.1200.10">
    <property type="match status" value="1"/>
</dbReference>
<proteinExistence type="predicted"/>
<dbReference type="GO" id="GO:0005634">
    <property type="term" value="C:nucleus"/>
    <property type="evidence" value="ECO:0007669"/>
    <property type="project" value="UniProtKB-SubCell"/>
</dbReference>
<feature type="compositionally biased region" description="Acidic residues" evidence="6">
    <location>
        <begin position="598"/>
        <end position="613"/>
    </location>
</feature>
<keyword evidence="9" id="KW-1185">Reference proteome</keyword>
<dbReference type="InterPro" id="IPR003347">
    <property type="entry name" value="JmjC_dom"/>
</dbReference>
<dbReference type="Gene3D" id="2.60.120.650">
    <property type="entry name" value="Cupin"/>
    <property type="match status" value="1"/>
</dbReference>
<dbReference type="PANTHER" id="PTHR12480">
    <property type="entry name" value="ARGININE DEMETHYLASE AND LYSYL-HYDROXYLASE JMJD"/>
    <property type="match status" value="1"/>
</dbReference>
<dbReference type="Proteomes" id="UP000001064">
    <property type="component" value="Unassembled WGS sequence"/>
</dbReference>
<dbReference type="Pfam" id="PF13621">
    <property type="entry name" value="Cupin_8"/>
    <property type="match status" value="1"/>
</dbReference>
<feature type="compositionally biased region" description="Basic residues" evidence="6">
    <location>
        <begin position="18"/>
        <end position="31"/>
    </location>
</feature>
<keyword evidence="2" id="KW-0479">Metal-binding</keyword>
<evidence type="ECO:0000313" key="9">
    <source>
        <dbReference type="Proteomes" id="UP000001064"/>
    </source>
</evidence>
<feature type="domain" description="JmjC" evidence="7">
    <location>
        <begin position="259"/>
        <end position="419"/>
    </location>
</feature>
<dbReference type="OMA" id="RWLMYPP"/>
<dbReference type="GeneID" id="10508640"/>
<organism evidence="8 9">
    <name type="scientific">Dictyostelium purpureum</name>
    <name type="common">Slime mold</name>
    <dbReference type="NCBI Taxonomy" id="5786"/>
    <lineage>
        <taxon>Eukaryota</taxon>
        <taxon>Amoebozoa</taxon>
        <taxon>Evosea</taxon>
        <taxon>Eumycetozoa</taxon>
        <taxon>Dictyostelia</taxon>
        <taxon>Dictyosteliales</taxon>
        <taxon>Dictyosteliaceae</taxon>
        <taxon>Dictyostelium</taxon>
    </lineage>
</organism>
<evidence type="ECO:0000256" key="2">
    <source>
        <dbReference type="ARBA" id="ARBA00022723"/>
    </source>
</evidence>
<reference evidence="9" key="1">
    <citation type="journal article" date="2011" name="Genome Biol.">
        <title>Comparative genomics of the social amoebae Dictyostelium discoideum and Dictyostelium purpureum.</title>
        <authorList>
            <consortium name="US DOE Joint Genome Institute (JGI-PGF)"/>
            <person name="Sucgang R."/>
            <person name="Kuo A."/>
            <person name="Tian X."/>
            <person name="Salerno W."/>
            <person name="Parikh A."/>
            <person name="Feasley C.L."/>
            <person name="Dalin E."/>
            <person name="Tu H."/>
            <person name="Huang E."/>
            <person name="Barry K."/>
            <person name="Lindquist E."/>
            <person name="Shapiro H."/>
            <person name="Bruce D."/>
            <person name="Schmutz J."/>
            <person name="Salamov A."/>
            <person name="Fey P."/>
            <person name="Gaudet P."/>
            <person name="Anjard C."/>
            <person name="Babu M.M."/>
            <person name="Basu S."/>
            <person name="Bushmanova Y."/>
            <person name="van der Wel H."/>
            <person name="Katoh-Kurasawa M."/>
            <person name="Dinh C."/>
            <person name="Coutinho P.M."/>
            <person name="Saito T."/>
            <person name="Elias M."/>
            <person name="Schaap P."/>
            <person name="Kay R.R."/>
            <person name="Henrissat B."/>
            <person name="Eichinger L."/>
            <person name="Rivero F."/>
            <person name="Putnam N.H."/>
            <person name="West C.M."/>
            <person name="Loomis W.F."/>
            <person name="Chisholm R.L."/>
            <person name="Shaulsky G."/>
            <person name="Strassmann J.E."/>
            <person name="Queller D.C."/>
            <person name="Kuspa A."/>
            <person name="Grigoriev I.V."/>
        </authorList>
    </citation>
    <scope>NUCLEOTIDE SEQUENCE [LARGE SCALE GENOMIC DNA]</scope>
    <source>
        <strain evidence="9">QSDP1</strain>
    </source>
</reference>
<dbReference type="FunFam" id="2.60.120.650:FF:000045">
    <property type="entry name" value="F-box protein At1g78280"/>
    <property type="match status" value="1"/>
</dbReference>
<evidence type="ECO:0000256" key="1">
    <source>
        <dbReference type="ARBA" id="ARBA00004123"/>
    </source>
</evidence>
<evidence type="ECO:0000256" key="6">
    <source>
        <dbReference type="SAM" id="MobiDB-lite"/>
    </source>
</evidence>
<dbReference type="KEGG" id="dpp:DICPUDRAFT_155396"/>
<dbReference type="PROSITE" id="PS51184">
    <property type="entry name" value="JMJC"/>
    <property type="match status" value="1"/>
</dbReference>
<dbReference type="InterPro" id="IPR041667">
    <property type="entry name" value="Cupin_8"/>
</dbReference>
<evidence type="ECO:0000256" key="3">
    <source>
        <dbReference type="ARBA" id="ARBA00023002"/>
    </source>
</evidence>
<accession>F0ZTW3</accession>
<dbReference type="VEuPathDB" id="AmoebaDB:DICPUDRAFT_155396"/>
<dbReference type="InterPro" id="IPR011009">
    <property type="entry name" value="Kinase-like_dom_sf"/>
</dbReference>
<dbReference type="PANTHER" id="PTHR12480:SF35">
    <property type="entry name" value="TRANSCRIPTION FACTOR JUMONJI, JMJC DOMAIN-CONTAINING PROTEIN"/>
    <property type="match status" value="1"/>
</dbReference>
<dbReference type="OrthoDB" id="424465at2759"/>
<keyword evidence="4" id="KW-0408">Iron</keyword>
<name>F0ZTW3_DICPU</name>
<comment type="subcellular location">
    <subcellularLocation>
        <location evidence="1">Nucleus</location>
    </subcellularLocation>
</comment>
<evidence type="ECO:0000313" key="8">
    <source>
        <dbReference type="EMBL" id="EGC32612.1"/>
    </source>
</evidence>
<protein>
    <recommendedName>
        <fullName evidence="7">JmjC domain-containing protein</fullName>
    </recommendedName>
</protein>
<keyword evidence="3" id="KW-0560">Oxidoreductase</keyword>
<dbReference type="SUPFAM" id="SSF56112">
    <property type="entry name" value="Protein kinase-like (PK-like)"/>
    <property type="match status" value="1"/>
</dbReference>
<evidence type="ECO:0000256" key="5">
    <source>
        <dbReference type="ARBA" id="ARBA00023242"/>
    </source>
</evidence>
<feature type="region of interest" description="Disordered" evidence="6">
    <location>
        <begin position="589"/>
        <end position="613"/>
    </location>
</feature>
<dbReference type="InterPro" id="IPR050910">
    <property type="entry name" value="JMJD6_ArgDemeth/LysHydrox"/>
</dbReference>
<dbReference type="AlphaFoldDB" id="F0ZTW3"/>
<evidence type="ECO:0000256" key="4">
    <source>
        <dbReference type="ARBA" id="ARBA00023004"/>
    </source>
</evidence>
<dbReference type="RefSeq" id="XP_003290864.1">
    <property type="nucleotide sequence ID" value="XM_003290816.1"/>
</dbReference>
<dbReference type="GO" id="GO:0016491">
    <property type="term" value="F:oxidoreductase activity"/>
    <property type="evidence" value="ECO:0007669"/>
    <property type="project" value="UniProtKB-KW"/>
</dbReference>
<dbReference type="STRING" id="5786.F0ZTW3"/>
<gene>
    <name evidence="8" type="ORF">DICPUDRAFT_155396</name>
</gene>
<dbReference type="GO" id="GO:0046872">
    <property type="term" value="F:metal ion binding"/>
    <property type="evidence" value="ECO:0007669"/>
    <property type="project" value="UniProtKB-KW"/>
</dbReference>